<comment type="subcellular location">
    <subcellularLocation>
        <location evidence="1">Cell membrane</location>
        <topology evidence="1">Multi-pass membrane protein</topology>
    </subcellularLocation>
</comment>
<evidence type="ECO:0000256" key="3">
    <source>
        <dbReference type="ARBA" id="ARBA00022692"/>
    </source>
</evidence>
<reference evidence="9 10" key="1">
    <citation type="submission" date="2024-03" db="EMBL/GenBank/DDBJ databases">
        <title>Complete Genome Sequence and Annotation of Ignatzschineria larvae DSM 13226.</title>
        <authorList>
            <person name="Cantrell E."/>
            <person name="Burcham Z.M."/>
        </authorList>
    </citation>
    <scope>NUCLEOTIDE SEQUENCE [LARGE SCALE GENOMIC DNA]</scope>
    <source>
        <strain evidence="9 10">DSM 13226</strain>
    </source>
</reference>
<keyword evidence="5 7" id="KW-0472">Membrane</keyword>
<accession>A0ABZ3BWS3</accession>
<evidence type="ECO:0000256" key="4">
    <source>
        <dbReference type="ARBA" id="ARBA00022989"/>
    </source>
</evidence>
<dbReference type="PANTHER" id="PTHR30509:SF9">
    <property type="entry name" value="MULTIDRUG RESISTANCE PROTEIN MDTO"/>
    <property type="match status" value="1"/>
</dbReference>
<dbReference type="PANTHER" id="PTHR30509">
    <property type="entry name" value="P-HYDROXYBENZOIC ACID EFFLUX PUMP SUBUNIT-RELATED"/>
    <property type="match status" value="1"/>
</dbReference>
<feature type="domain" description="Integral membrane bound transporter" evidence="8">
    <location>
        <begin position="348"/>
        <end position="475"/>
    </location>
</feature>
<feature type="transmembrane region" description="Helical" evidence="7">
    <location>
        <begin position="362"/>
        <end position="381"/>
    </location>
</feature>
<feature type="transmembrane region" description="Helical" evidence="7">
    <location>
        <begin position="27"/>
        <end position="44"/>
    </location>
</feature>
<keyword evidence="3 7" id="KW-0812">Transmembrane</keyword>
<proteinExistence type="inferred from homology"/>
<feature type="transmembrane region" description="Helical" evidence="7">
    <location>
        <begin position="434"/>
        <end position="460"/>
    </location>
</feature>
<comment type="similarity">
    <text evidence="6">Belongs to the YccS/YhfK family.</text>
</comment>
<protein>
    <submittedName>
        <fullName evidence="9">FUSC family protein</fullName>
    </submittedName>
</protein>
<evidence type="ECO:0000256" key="1">
    <source>
        <dbReference type="ARBA" id="ARBA00004651"/>
    </source>
</evidence>
<evidence type="ECO:0000313" key="9">
    <source>
        <dbReference type="EMBL" id="WZW86969.1"/>
    </source>
</evidence>
<dbReference type="Proteomes" id="UP001449178">
    <property type="component" value="Chromosome"/>
</dbReference>
<evidence type="ECO:0000256" key="6">
    <source>
        <dbReference type="ARBA" id="ARBA00043993"/>
    </source>
</evidence>
<evidence type="ECO:0000259" key="8">
    <source>
        <dbReference type="Pfam" id="PF13515"/>
    </source>
</evidence>
<feature type="transmembrane region" description="Helical" evidence="7">
    <location>
        <begin position="466"/>
        <end position="485"/>
    </location>
</feature>
<dbReference type="RefSeq" id="WP_026878671.1">
    <property type="nucleotide sequence ID" value="NZ_AZOD01000011.1"/>
</dbReference>
<keyword evidence="4 7" id="KW-1133">Transmembrane helix</keyword>
<gene>
    <name evidence="9" type="ORF">WMO13_06150</name>
</gene>
<feature type="transmembrane region" description="Helical" evidence="7">
    <location>
        <begin position="334"/>
        <end position="356"/>
    </location>
</feature>
<evidence type="ECO:0000256" key="5">
    <source>
        <dbReference type="ARBA" id="ARBA00023136"/>
    </source>
</evidence>
<evidence type="ECO:0000256" key="7">
    <source>
        <dbReference type="SAM" id="Phobius"/>
    </source>
</evidence>
<keyword evidence="10" id="KW-1185">Reference proteome</keyword>
<dbReference type="EMBL" id="CP150637">
    <property type="protein sequence ID" value="WZW86969.1"/>
    <property type="molecule type" value="Genomic_DNA"/>
</dbReference>
<keyword evidence="2" id="KW-1003">Cell membrane</keyword>
<evidence type="ECO:0000256" key="2">
    <source>
        <dbReference type="ARBA" id="ARBA00022475"/>
    </source>
</evidence>
<feature type="transmembrane region" description="Helical" evidence="7">
    <location>
        <begin position="50"/>
        <end position="68"/>
    </location>
</feature>
<feature type="transmembrane region" description="Helical" evidence="7">
    <location>
        <begin position="75"/>
        <end position="93"/>
    </location>
</feature>
<dbReference type="Pfam" id="PF13515">
    <property type="entry name" value="FUSC_2"/>
    <property type="match status" value="1"/>
</dbReference>
<sequence length="638" mass="71357">MNGLQKARQIFKAAIAVNNRPFPWERAIGAALAMSLPIFIGLWFNQLQYGLMTGLGGFTYLYAFRLPYAHLAKRLLFVGLMIVLCAFLGSIVAPYPIAMIILIGLIATVMIFIFNALKFIGPSAIFFIMVFALTADMPITDLQGAFFRAGLVALGALLSWLIAMSGFLINPHRPEIKAVSNAYHQLHRFTASIGTDQFHDEKYKTMSLLRDTLEILMSGELPGSPSKTYQRLLHLTITGNEYFLYLMSHYAEHKEKLPDECLALIEQIESALKNNLKKSSLFTIPQLSDIALQNYYQTMANIINDPAENLKPISLEKRITIKEILLNTLDRNSLVFLTAIRFGIITSIATIIAHSFDFTRSYWIPLSCVAVMSGSSMIATFHRALQRSMGTILGIIIATIILHFHPSGYAVALSILLFTALTELFIVKNYGLAIIFITPNALILAETITGGEFSAFYFASARMIDVIIGSIIGLIGVILMGRRTASLRIPRIMMRTLRNQSQMLLLLFSPETSSSHQQIHDRIIKMRTNVTNLTALYDAASGEIPLKKALIEYYWPIIYSIEKIAFLLEHAAEVDHRNIPTESEIASLIYLFEVLANSLQYNNPITIRPVPIISQFPAITQEIIALQNAIEKRLSVPK</sequence>
<feature type="transmembrane region" description="Helical" evidence="7">
    <location>
        <begin position="146"/>
        <end position="169"/>
    </location>
</feature>
<evidence type="ECO:0000313" key="10">
    <source>
        <dbReference type="Proteomes" id="UP001449178"/>
    </source>
</evidence>
<organism evidence="9 10">
    <name type="scientific">Ignatzschineria larvae DSM 13226</name>
    <dbReference type="NCBI Taxonomy" id="1111732"/>
    <lineage>
        <taxon>Bacteria</taxon>
        <taxon>Pseudomonadati</taxon>
        <taxon>Pseudomonadota</taxon>
        <taxon>Gammaproteobacteria</taxon>
        <taxon>Cardiobacteriales</taxon>
        <taxon>Ignatzschineriaceae</taxon>
        <taxon>Ignatzschineria</taxon>
    </lineage>
</organism>
<name>A0ABZ3BWS3_9GAMM</name>
<dbReference type="InterPro" id="IPR049453">
    <property type="entry name" value="Memb_transporter_dom"/>
</dbReference>